<dbReference type="FunFam" id="3.30.710.10:FF:000152">
    <property type="entry name" value="Predicted protein"/>
    <property type="match status" value="1"/>
</dbReference>
<keyword evidence="7" id="KW-0630">Potassium</keyword>
<dbReference type="Gene3D" id="1.20.120.350">
    <property type="entry name" value="Voltage-gated potassium channels. Chain C"/>
    <property type="match status" value="1"/>
</dbReference>
<evidence type="ECO:0000256" key="10">
    <source>
        <dbReference type="ARBA" id="ARBA00023136"/>
    </source>
</evidence>
<keyword evidence="10 12" id="KW-0472">Membrane</keyword>
<dbReference type="GO" id="GO:0051260">
    <property type="term" value="P:protein homooligomerization"/>
    <property type="evidence" value="ECO:0007669"/>
    <property type="project" value="InterPro"/>
</dbReference>
<keyword evidence="15" id="KW-1185">Reference proteome</keyword>
<dbReference type="PANTHER" id="PTHR11537:SF105">
    <property type="entry name" value="POTASSIUM VOLTAGE-GATED CHANNEL PROTEIN SHAL"/>
    <property type="match status" value="1"/>
</dbReference>
<keyword evidence="11" id="KW-0407">Ion channel</keyword>
<dbReference type="AlphaFoldDB" id="E4Y2D4"/>
<dbReference type="GO" id="GO:0008076">
    <property type="term" value="C:voltage-gated potassium channel complex"/>
    <property type="evidence" value="ECO:0007669"/>
    <property type="project" value="InterPro"/>
</dbReference>
<evidence type="ECO:0000259" key="13">
    <source>
        <dbReference type="SMART" id="SM00225"/>
    </source>
</evidence>
<accession>E4Y2D4</accession>
<dbReference type="Pfam" id="PF02214">
    <property type="entry name" value="BTB_2"/>
    <property type="match status" value="1"/>
</dbReference>
<evidence type="ECO:0000256" key="1">
    <source>
        <dbReference type="ARBA" id="ARBA00004141"/>
    </source>
</evidence>
<dbReference type="Proteomes" id="UP000001307">
    <property type="component" value="Unassembled WGS sequence"/>
</dbReference>
<evidence type="ECO:0000256" key="12">
    <source>
        <dbReference type="SAM" id="Phobius"/>
    </source>
</evidence>
<feature type="transmembrane region" description="Helical" evidence="12">
    <location>
        <begin position="235"/>
        <end position="254"/>
    </location>
</feature>
<dbReference type="SUPFAM" id="SSF81324">
    <property type="entry name" value="Voltage-gated potassium channels"/>
    <property type="match status" value="1"/>
</dbReference>
<dbReference type="PRINTS" id="PR01497">
    <property type="entry name" value="SHALCHANNEL"/>
</dbReference>
<dbReference type="EMBL" id="FN653815">
    <property type="protein sequence ID" value="CBY16028.1"/>
    <property type="molecule type" value="Genomic_DNA"/>
</dbReference>
<evidence type="ECO:0000256" key="5">
    <source>
        <dbReference type="ARBA" id="ARBA00022826"/>
    </source>
</evidence>
<dbReference type="InterPro" id="IPR003131">
    <property type="entry name" value="T1-type_BTB"/>
</dbReference>
<feature type="transmembrane region" description="Helical" evidence="12">
    <location>
        <begin position="193"/>
        <end position="214"/>
    </location>
</feature>
<dbReference type="GO" id="GO:0001508">
    <property type="term" value="P:action potential"/>
    <property type="evidence" value="ECO:0007669"/>
    <property type="project" value="TreeGrafter"/>
</dbReference>
<proteinExistence type="predicted"/>
<evidence type="ECO:0000256" key="7">
    <source>
        <dbReference type="ARBA" id="ARBA00022958"/>
    </source>
</evidence>
<dbReference type="PANTHER" id="PTHR11537">
    <property type="entry name" value="VOLTAGE-GATED POTASSIUM CHANNEL"/>
    <property type="match status" value="1"/>
</dbReference>
<dbReference type="InterPro" id="IPR005821">
    <property type="entry name" value="Ion_trans_dom"/>
</dbReference>
<keyword evidence="3" id="KW-0633">Potassium transport</keyword>
<evidence type="ECO:0000256" key="9">
    <source>
        <dbReference type="ARBA" id="ARBA00023065"/>
    </source>
</evidence>
<dbReference type="InterPro" id="IPR028325">
    <property type="entry name" value="VG_K_chnl"/>
</dbReference>
<evidence type="ECO:0000313" key="15">
    <source>
        <dbReference type="Proteomes" id="UP000001307"/>
    </source>
</evidence>
<dbReference type="OrthoDB" id="433309at2759"/>
<keyword evidence="5" id="KW-0631">Potassium channel</keyword>
<evidence type="ECO:0000256" key="4">
    <source>
        <dbReference type="ARBA" id="ARBA00022692"/>
    </source>
</evidence>
<evidence type="ECO:0000256" key="3">
    <source>
        <dbReference type="ARBA" id="ARBA00022538"/>
    </source>
</evidence>
<evidence type="ECO:0000313" key="14">
    <source>
        <dbReference type="EMBL" id="CBY16028.1"/>
    </source>
</evidence>
<dbReference type="InterPro" id="IPR003975">
    <property type="entry name" value="K_chnl_volt-dep_Kv4"/>
</dbReference>
<gene>
    <name evidence="14" type="ORF">GSOID_T00016327001</name>
</gene>
<dbReference type="SUPFAM" id="SSF54695">
    <property type="entry name" value="POZ domain"/>
    <property type="match status" value="1"/>
</dbReference>
<feature type="domain" description="BTB" evidence="13">
    <location>
        <begin position="46"/>
        <end position="145"/>
    </location>
</feature>
<dbReference type="Gene3D" id="3.30.710.10">
    <property type="entry name" value="Potassium Channel Kv1.1, Chain A"/>
    <property type="match status" value="1"/>
</dbReference>
<evidence type="ECO:0000256" key="6">
    <source>
        <dbReference type="ARBA" id="ARBA00022882"/>
    </source>
</evidence>
<dbReference type="SMART" id="SM00225">
    <property type="entry name" value="BTB"/>
    <property type="match status" value="1"/>
</dbReference>
<dbReference type="Pfam" id="PF00520">
    <property type="entry name" value="Ion_trans"/>
    <property type="match status" value="1"/>
</dbReference>
<keyword evidence="2" id="KW-0813">Transport</keyword>
<reference evidence="14" key="1">
    <citation type="journal article" date="2010" name="Science">
        <title>Plasticity of animal genome architecture unmasked by rapid evolution of a pelagic tunicate.</title>
        <authorList>
            <person name="Denoeud F."/>
            <person name="Henriet S."/>
            <person name="Mungpakdee S."/>
            <person name="Aury J.M."/>
            <person name="Da Silva C."/>
            <person name="Brinkmann H."/>
            <person name="Mikhaleva J."/>
            <person name="Olsen L.C."/>
            <person name="Jubin C."/>
            <person name="Canestro C."/>
            <person name="Bouquet J.M."/>
            <person name="Danks G."/>
            <person name="Poulain J."/>
            <person name="Campsteijn C."/>
            <person name="Adamski M."/>
            <person name="Cross I."/>
            <person name="Yadetie F."/>
            <person name="Muffato M."/>
            <person name="Louis A."/>
            <person name="Butcher S."/>
            <person name="Tsagkogeorga G."/>
            <person name="Konrad A."/>
            <person name="Singh S."/>
            <person name="Jensen M.F."/>
            <person name="Cong E.H."/>
            <person name="Eikeseth-Otteraa H."/>
            <person name="Noel B."/>
            <person name="Anthouard V."/>
            <person name="Porcel B.M."/>
            <person name="Kachouri-Lafond R."/>
            <person name="Nishino A."/>
            <person name="Ugolini M."/>
            <person name="Chourrout P."/>
            <person name="Nishida H."/>
            <person name="Aasland R."/>
            <person name="Huzurbazar S."/>
            <person name="Westhof E."/>
            <person name="Delsuc F."/>
            <person name="Lehrach H."/>
            <person name="Reinhardt R."/>
            <person name="Weissenbach J."/>
            <person name="Roy S.W."/>
            <person name="Artiguenave F."/>
            <person name="Postlethwait J.H."/>
            <person name="Manak J.R."/>
            <person name="Thompson E.M."/>
            <person name="Jaillon O."/>
            <person name="Du Pasquier L."/>
            <person name="Boudinot P."/>
            <person name="Liberles D.A."/>
            <person name="Volff J.N."/>
            <person name="Philippe H."/>
            <person name="Lenhard B."/>
            <person name="Roest Crollius H."/>
            <person name="Wincker P."/>
            <person name="Chourrout D."/>
        </authorList>
    </citation>
    <scope>NUCLEOTIDE SEQUENCE [LARGE SCALE GENOMIC DNA]</scope>
</reference>
<organism evidence="14">
    <name type="scientific">Oikopleura dioica</name>
    <name type="common">Tunicate</name>
    <dbReference type="NCBI Taxonomy" id="34765"/>
    <lineage>
        <taxon>Eukaryota</taxon>
        <taxon>Metazoa</taxon>
        <taxon>Chordata</taxon>
        <taxon>Tunicata</taxon>
        <taxon>Appendicularia</taxon>
        <taxon>Copelata</taxon>
        <taxon>Oikopleuridae</taxon>
        <taxon>Oikopleura</taxon>
    </lineage>
</organism>
<dbReference type="InterPro" id="IPR000210">
    <property type="entry name" value="BTB/POZ_dom"/>
</dbReference>
<name>E4Y2D4_OIKDI</name>
<dbReference type="InterPro" id="IPR011333">
    <property type="entry name" value="SKP1/BTB/POZ_sf"/>
</dbReference>
<dbReference type="PRINTS" id="PR00169">
    <property type="entry name" value="KCHANNEL"/>
</dbReference>
<protein>
    <recommendedName>
        <fullName evidence="13">BTB domain-containing protein</fullName>
    </recommendedName>
</protein>
<dbReference type="InterPro" id="IPR027359">
    <property type="entry name" value="Volt_channel_dom_sf"/>
</dbReference>
<keyword evidence="8 12" id="KW-1133">Transmembrane helix</keyword>
<comment type="subcellular location">
    <subcellularLocation>
        <location evidence="1">Membrane</location>
        <topology evidence="1">Multi-pass membrane protein</topology>
    </subcellularLocation>
</comment>
<evidence type="ECO:0000256" key="8">
    <source>
        <dbReference type="ARBA" id="ARBA00022989"/>
    </source>
</evidence>
<keyword evidence="9" id="KW-0406">Ion transport</keyword>
<keyword evidence="6" id="KW-0851">Voltage-gated channel</keyword>
<dbReference type="GO" id="GO:0005250">
    <property type="term" value="F:A-type (transient outward) potassium channel activity"/>
    <property type="evidence" value="ECO:0007669"/>
    <property type="project" value="TreeGrafter"/>
</dbReference>
<sequence length="280" mass="32599">MNDIECSSLLDEDLDAAEQKTVSGWADFATQALPRIPHKTRKIDDEIIVINVSGVRYMCWKSTLEKFPESLLGSHERDFFYDQVNDEYFFDRDPEIFRHIISYFRNGKLHYPRTECIGLVEEELVFFGISPDIINDCCYEDYREKKREFMERTMEEKCDANAEVAKLPVAHVSLRKRMWSQFENPHTSTAALVFYYVTGFFIAVSVGANIIETMPCGKMPTNPKMDNPCGEKYKLIFFCLDTACVMIFTIEYILRLYASPDRCKYMRGVMSVIDVVAIFR</sequence>
<evidence type="ECO:0000256" key="11">
    <source>
        <dbReference type="ARBA" id="ARBA00023303"/>
    </source>
</evidence>
<keyword evidence="4 12" id="KW-0812">Transmembrane</keyword>
<dbReference type="InParanoid" id="E4Y2D4"/>
<evidence type="ECO:0000256" key="2">
    <source>
        <dbReference type="ARBA" id="ARBA00022448"/>
    </source>
</evidence>